<evidence type="ECO:0000256" key="8">
    <source>
        <dbReference type="ARBA" id="ARBA00023002"/>
    </source>
</evidence>
<evidence type="ECO:0000256" key="4">
    <source>
        <dbReference type="ARBA" id="ARBA00022723"/>
    </source>
</evidence>
<dbReference type="FunFam" id="2.10.110.20:FF:000002">
    <property type="entry name" value="lysine-specific demethylase 6A isoform X2"/>
    <property type="match status" value="1"/>
</dbReference>
<comment type="similarity">
    <text evidence="11">Belongs to the UTX family.</text>
</comment>
<dbReference type="PANTHER" id="PTHR14017:SF1">
    <property type="entry name" value="LD02225P"/>
    <property type="match status" value="1"/>
</dbReference>
<evidence type="ECO:0000256" key="12">
    <source>
        <dbReference type="SAM" id="MobiDB-lite"/>
    </source>
</evidence>
<keyword evidence="15" id="KW-1185">Reference proteome</keyword>
<feature type="compositionally biased region" description="Polar residues" evidence="12">
    <location>
        <begin position="125"/>
        <end position="139"/>
    </location>
</feature>
<comment type="subcellular location">
    <subcellularLocation>
        <location evidence="2">Nucleus</location>
    </subcellularLocation>
</comment>
<keyword evidence="5" id="KW-0862">Zinc</keyword>
<keyword evidence="3" id="KW-0597">Phosphoprotein</keyword>
<dbReference type="PROSITE" id="PS51184">
    <property type="entry name" value="JMJC"/>
    <property type="match status" value="1"/>
</dbReference>
<name>A0A653CR43_CALMS</name>
<dbReference type="FunFam" id="1.20.58.1370:FF:000001">
    <property type="entry name" value="lysine-specific demethylase 6A isoform X2"/>
    <property type="match status" value="1"/>
</dbReference>
<dbReference type="GO" id="GO:0044666">
    <property type="term" value="C:MLL3/4 complex"/>
    <property type="evidence" value="ECO:0007669"/>
    <property type="project" value="TreeGrafter"/>
</dbReference>
<evidence type="ECO:0000256" key="11">
    <source>
        <dbReference type="ARBA" id="ARBA00034483"/>
    </source>
</evidence>
<dbReference type="Gene3D" id="1.20.58.1370">
    <property type="match status" value="1"/>
</dbReference>
<keyword evidence="7" id="KW-0223">Dioxygenase</keyword>
<dbReference type="OrthoDB" id="418911at2759"/>
<evidence type="ECO:0000256" key="6">
    <source>
        <dbReference type="ARBA" id="ARBA00022853"/>
    </source>
</evidence>
<evidence type="ECO:0000256" key="10">
    <source>
        <dbReference type="ARBA" id="ARBA00023242"/>
    </source>
</evidence>
<comment type="cofactor">
    <cofactor evidence="1">
        <name>Fe(2+)</name>
        <dbReference type="ChEBI" id="CHEBI:29033"/>
    </cofactor>
</comment>
<protein>
    <recommendedName>
        <fullName evidence="13">JmjC domain-containing protein</fullName>
    </recommendedName>
</protein>
<evidence type="ECO:0000256" key="3">
    <source>
        <dbReference type="ARBA" id="ARBA00022553"/>
    </source>
</evidence>
<dbReference type="Gene3D" id="2.60.120.650">
    <property type="entry name" value="Cupin"/>
    <property type="match status" value="1"/>
</dbReference>
<evidence type="ECO:0000256" key="2">
    <source>
        <dbReference type="ARBA" id="ARBA00004123"/>
    </source>
</evidence>
<dbReference type="InterPro" id="IPR051630">
    <property type="entry name" value="Corepressor-Demethylase"/>
</dbReference>
<evidence type="ECO:0000256" key="9">
    <source>
        <dbReference type="ARBA" id="ARBA00023004"/>
    </source>
</evidence>
<dbReference type="GO" id="GO:0046872">
    <property type="term" value="F:metal ion binding"/>
    <property type="evidence" value="ECO:0007669"/>
    <property type="project" value="UniProtKB-KW"/>
</dbReference>
<feature type="domain" description="JmjC" evidence="13">
    <location>
        <begin position="506"/>
        <end position="669"/>
    </location>
</feature>
<dbReference type="InterPro" id="IPR048562">
    <property type="entry name" value="KDM6A_B-like_C-hel"/>
</dbReference>
<reference evidence="14 15" key="1">
    <citation type="submission" date="2019-01" db="EMBL/GenBank/DDBJ databases">
        <authorList>
            <person name="Sayadi A."/>
        </authorList>
    </citation>
    <scope>NUCLEOTIDE SEQUENCE [LARGE SCALE GENOMIC DNA]</scope>
</reference>
<proteinExistence type="inferred from homology"/>
<dbReference type="GO" id="GO:0031490">
    <property type="term" value="F:chromatin DNA binding"/>
    <property type="evidence" value="ECO:0007669"/>
    <property type="project" value="TreeGrafter"/>
</dbReference>
<dbReference type="GO" id="GO:0071558">
    <property type="term" value="F:histone H3K27me2/H3K27me3 demethylase activity"/>
    <property type="evidence" value="ECO:0007669"/>
    <property type="project" value="TreeGrafter"/>
</dbReference>
<feature type="region of interest" description="Disordered" evidence="12">
    <location>
        <begin position="199"/>
        <end position="260"/>
    </location>
</feature>
<evidence type="ECO:0000259" key="13">
    <source>
        <dbReference type="PROSITE" id="PS51184"/>
    </source>
</evidence>
<dbReference type="Pfam" id="PF21322">
    <property type="entry name" value="KDM6_C-hel"/>
    <property type="match status" value="1"/>
</dbReference>
<dbReference type="Pfam" id="PF21326">
    <property type="entry name" value="KDM6_GATAL"/>
    <property type="match status" value="1"/>
</dbReference>
<evidence type="ECO:0000313" key="15">
    <source>
        <dbReference type="Proteomes" id="UP000410492"/>
    </source>
</evidence>
<accession>A0A653CR43</accession>
<keyword evidence="4" id="KW-0479">Metal-binding</keyword>
<dbReference type="SMART" id="SM00558">
    <property type="entry name" value="JmjC"/>
    <property type="match status" value="1"/>
</dbReference>
<dbReference type="GO" id="GO:0000978">
    <property type="term" value="F:RNA polymerase II cis-regulatory region sequence-specific DNA binding"/>
    <property type="evidence" value="ECO:0007669"/>
    <property type="project" value="TreeGrafter"/>
</dbReference>
<feature type="compositionally biased region" description="Low complexity" evidence="12">
    <location>
        <begin position="210"/>
        <end position="227"/>
    </location>
</feature>
<evidence type="ECO:0000256" key="1">
    <source>
        <dbReference type="ARBA" id="ARBA00001954"/>
    </source>
</evidence>
<feature type="region of interest" description="Disordered" evidence="12">
    <location>
        <begin position="1"/>
        <end position="57"/>
    </location>
</feature>
<feature type="compositionally biased region" description="Basic and acidic residues" evidence="12">
    <location>
        <begin position="235"/>
        <end position="244"/>
    </location>
</feature>
<dbReference type="EMBL" id="CAACVG010008539">
    <property type="protein sequence ID" value="VEN50222.1"/>
    <property type="molecule type" value="Genomic_DNA"/>
</dbReference>
<dbReference type="Gene3D" id="2.10.110.20">
    <property type="match status" value="1"/>
</dbReference>
<evidence type="ECO:0000313" key="14">
    <source>
        <dbReference type="EMBL" id="VEN50222.1"/>
    </source>
</evidence>
<evidence type="ECO:0000256" key="5">
    <source>
        <dbReference type="ARBA" id="ARBA00022833"/>
    </source>
</evidence>
<dbReference type="GO" id="GO:0010468">
    <property type="term" value="P:regulation of gene expression"/>
    <property type="evidence" value="ECO:0007669"/>
    <property type="project" value="TreeGrafter"/>
</dbReference>
<organism evidence="14 15">
    <name type="scientific">Callosobruchus maculatus</name>
    <name type="common">Southern cowpea weevil</name>
    <name type="synonym">Pulse bruchid</name>
    <dbReference type="NCBI Taxonomy" id="64391"/>
    <lineage>
        <taxon>Eukaryota</taxon>
        <taxon>Metazoa</taxon>
        <taxon>Ecdysozoa</taxon>
        <taxon>Arthropoda</taxon>
        <taxon>Hexapoda</taxon>
        <taxon>Insecta</taxon>
        <taxon>Pterygota</taxon>
        <taxon>Neoptera</taxon>
        <taxon>Endopterygota</taxon>
        <taxon>Coleoptera</taxon>
        <taxon>Polyphaga</taxon>
        <taxon>Cucujiformia</taxon>
        <taxon>Chrysomeloidea</taxon>
        <taxon>Chrysomelidae</taxon>
        <taxon>Bruchinae</taxon>
        <taxon>Bruchini</taxon>
        <taxon>Callosobruchus</taxon>
    </lineage>
</organism>
<feature type="region of interest" description="Disordered" evidence="12">
    <location>
        <begin position="125"/>
        <end position="150"/>
    </location>
</feature>
<dbReference type="Pfam" id="PF02373">
    <property type="entry name" value="JmjC"/>
    <property type="match status" value="1"/>
</dbReference>
<keyword evidence="9" id="KW-0408">Iron</keyword>
<evidence type="ECO:0000256" key="7">
    <source>
        <dbReference type="ARBA" id="ARBA00022964"/>
    </source>
</evidence>
<dbReference type="Proteomes" id="UP000410492">
    <property type="component" value="Unassembled WGS sequence"/>
</dbReference>
<sequence length="814" mass="90970">MSSRQQQNRNGSSQTFQKSYPGSTPQGPPPPYPSPNGGAPTKRFKTEPDKLPAQPSFTMAPQQLQMLQYFQQNLNNLTPSQQNLMQHLQNQYRLMQQQVRSQRPPSTPGTRSAPTPPAYINFNQNGSPLNTAKSFSPTGSGDKLMQPSPVVTPRDFLSPGQHSADITADNLEEDLKDLLSQKDLAATLAEDLLKHFSSEGTDVKEEADCSNSNGNNSTHNNTISSGSFSPSNIDSKTDMPPETRRKVKSPTQESILTVKNEPPWDFESSVEKKAKIDYSIEMDAQTILGLCKNEAANGDITSILLSDSSPPPTPPDPPALKLSHQQLLPPTPSVYLDNKKHAFSPQLQEFCLKHPIAVVRGLASALKLDLGLFSTKTLVEANPDHSVEVRTQIQQPSDENWDPQTGKKVWACISHRSHTTIARYAQYQASSFKESLREEREKAAGGLSDSDSKDSVHNIVGSGGGGGAGGKRRKLNLSVPPVNPKNGKEHKTLKFGTNVDLSDERKWRPQLQELMKLPAFARVVSAANMLSHVGHVILGMNTVQLYMKVPGSRTPGHQENNNFCSININIGPGDCEWFAVPDAYWGAISNLCEKNQINYLHGSWWPVLDDLYSANIPVYRFLQRPGDLVWVNAGCVHWVQAVGWCNNIAWNVGPLTARQYSLAIDRYEWNKLQSFKSIVPMLHLSWNLARNIKVSDKKLFELIKNCLLRTLIKCCRILEFVKQKGVEVKFHGRGKNEASHYCGQCEIEVFNILFIREQEKRHVVHCLDCARKQSLNLDGFVCLEEYKMQELCDVYNNFVLYSNMNTPPDQFRLV</sequence>
<keyword evidence="8" id="KW-0560">Oxidoreductase</keyword>
<dbReference type="InterPro" id="IPR003347">
    <property type="entry name" value="JmjC_dom"/>
</dbReference>
<dbReference type="InterPro" id="IPR046941">
    <property type="entry name" value="KDM6_GATAL_sf"/>
</dbReference>
<keyword evidence="6" id="KW-0156">Chromatin regulator</keyword>
<dbReference type="SUPFAM" id="SSF51197">
    <property type="entry name" value="Clavaminate synthase-like"/>
    <property type="match status" value="1"/>
</dbReference>
<dbReference type="AlphaFoldDB" id="A0A653CR43"/>
<keyword evidence="10" id="KW-0539">Nucleus</keyword>
<dbReference type="InterPro" id="IPR048560">
    <property type="entry name" value="KDM6A_B-like_GATAL"/>
</dbReference>
<gene>
    <name evidence="14" type="ORF">CALMAC_LOCUS11064</name>
</gene>
<feature type="compositionally biased region" description="Low complexity" evidence="12">
    <location>
        <begin position="1"/>
        <end position="25"/>
    </location>
</feature>
<feature type="region of interest" description="Disordered" evidence="12">
    <location>
        <begin position="440"/>
        <end position="473"/>
    </location>
</feature>
<dbReference type="PANTHER" id="PTHR14017">
    <property type="entry name" value="LYSINE-SPECIFIC DEMETHYLASE"/>
    <property type="match status" value="1"/>
</dbReference>